<feature type="region of interest" description="Disordered" evidence="1">
    <location>
        <begin position="1"/>
        <end position="64"/>
    </location>
</feature>
<sequence>MSQEEKDLVDPQDDIDYGERRKKKEASKENLEEDSENQDEVYGSDAKMVDPKEEEVLEEEKYVPPSKRTQEVNVFIVDNLHTTSFGSIFCKNSSSHRDLRKKARKGKEVLETDFSKEYNRLSARKVLPAKWVDEGFLTAHGLSSDFTTLVGNAGMDIFSSLNCDMYKRATLEFLSTSHELDITEGVVQEVSEAWRHISVHKNLNYLRKKSATIQNPTIHYFAAFLANSLFGKGDTGAMASPEMSVICSALYPDMENRMNLSALLIQHFHRQKSANSGKNTWVLSPEEFHALRVVAGRAPAPGGDAVWEQHNDQAGNDDHQWGGQGWDDYGQDHQYQQYQQPPPQPYMQPQPGYDYVSREEYDTLVSRVGELERTLHDVNANVLSLT</sequence>
<dbReference type="EMBL" id="JAUUTY010000002">
    <property type="protein sequence ID" value="KAK1678226.1"/>
    <property type="molecule type" value="Genomic_DNA"/>
</dbReference>
<keyword evidence="4" id="KW-1185">Reference proteome</keyword>
<gene>
    <name evidence="3" type="ORF">QYE76_039074</name>
</gene>
<feature type="region of interest" description="Disordered" evidence="1">
    <location>
        <begin position="306"/>
        <end position="345"/>
    </location>
</feature>
<reference evidence="3" key="1">
    <citation type="submission" date="2023-07" db="EMBL/GenBank/DDBJ databases">
        <title>A chromosome-level genome assembly of Lolium multiflorum.</title>
        <authorList>
            <person name="Chen Y."/>
            <person name="Copetti D."/>
            <person name="Kolliker R."/>
            <person name="Studer B."/>
        </authorList>
    </citation>
    <scope>NUCLEOTIDE SEQUENCE</scope>
    <source>
        <strain evidence="3">02402/16</strain>
        <tissue evidence="3">Leaf</tissue>
    </source>
</reference>
<evidence type="ECO:0000313" key="4">
    <source>
        <dbReference type="Proteomes" id="UP001231189"/>
    </source>
</evidence>
<protein>
    <recommendedName>
        <fullName evidence="2">Arabidopsis retrotransposon Orf1 C-terminal domain-containing protein</fullName>
    </recommendedName>
</protein>
<organism evidence="3 4">
    <name type="scientific">Lolium multiflorum</name>
    <name type="common">Italian ryegrass</name>
    <name type="synonym">Lolium perenne subsp. multiflorum</name>
    <dbReference type="NCBI Taxonomy" id="4521"/>
    <lineage>
        <taxon>Eukaryota</taxon>
        <taxon>Viridiplantae</taxon>
        <taxon>Streptophyta</taxon>
        <taxon>Embryophyta</taxon>
        <taxon>Tracheophyta</taxon>
        <taxon>Spermatophyta</taxon>
        <taxon>Magnoliopsida</taxon>
        <taxon>Liliopsida</taxon>
        <taxon>Poales</taxon>
        <taxon>Poaceae</taxon>
        <taxon>BOP clade</taxon>
        <taxon>Pooideae</taxon>
        <taxon>Poodae</taxon>
        <taxon>Poeae</taxon>
        <taxon>Poeae Chloroplast Group 2 (Poeae type)</taxon>
        <taxon>Loliodinae</taxon>
        <taxon>Loliinae</taxon>
        <taxon>Lolium</taxon>
    </lineage>
</organism>
<dbReference type="AlphaFoldDB" id="A0AAD8WTI9"/>
<feature type="compositionally biased region" description="Low complexity" evidence="1">
    <location>
        <begin position="326"/>
        <end position="339"/>
    </location>
</feature>
<feature type="compositionally biased region" description="Basic and acidic residues" evidence="1">
    <location>
        <begin position="307"/>
        <end position="320"/>
    </location>
</feature>
<dbReference type="InterPro" id="IPR004312">
    <property type="entry name" value="ATHILA_Orf1_C"/>
</dbReference>
<evidence type="ECO:0000259" key="2">
    <source>
        <dbReference type="Pfam" id="PF03078"/>
    </source>
</evidence>
<name>A0AAD8WTI9_LOLMU</name>
<comment type="caution">
    <text evidence="3">The sequence shown here is derived from an EMBL/GenBank/DDBJ whole genome shotgun (WGS) entry which is preliminary data.</text>
</comment>
<feature type="domain" description="Arabidopsis retrotransposon Orf1 C-terminal" evidence="2">
    <location>
        <begin position="188"/>
        <end position="250"/>
    </location>
</feature>
<dbReference type="Proteomes" id="UP001231189">
    <property type="component" value="Unassembled WGS sequence"/>
</dbReference>
<accession>A0AAD8WTI9</accession>
<evidence type="ECO:0000256" key="1">
    <source>
        <dbReference type="SAM" id="MobiDB-lite"/>
    </source>
</evidence>
<proteinExistence type="predicted"/>
<evidence type="ECO:0000313" key="3">
    <source>
        <dbReference type="EMBL" id="KAK1678226.1"/>
    </source>
</evidence>
<dbReference type="Pfam" id="PF03078">
    <property type="entry name" value="ATHILA"/>
    <property type="match status" value="1"/>
</dbReference>